<reference evidence="2 3" key="1">
    <citation type="submission" date="2019-11" db="EMBL/GenBank/DDBJ databases">
        <title>P. haliotis isolates from Z. marina roots.</title>
        <authorList>
            <person name="Cohen M."/>
            <person name="Jospin G."/>
            <person name="Eisen J.A."/>
            <person name="Coil D.A."/>
        </authorList>
    </citation>
    <scope>NUCLEOTIDE SEQUENCE [LARGE SCALE GENOMIC DNA]</scope>
    <source>
        <strain evidence="2 3">UCD-MCMsp1aY</strain>
    </source>
</reference>
<feature type="chain" id="PRO_5026762217" description="Lipoprotein" evidence="1">
    <location>
        <begin position="20"/>
        <end position="69"/>
    </location>
</feature>
<protein>
    <recommendedName>
        <fullName evidence="4">Lipoprotein</fullName>
    </recommendedName>
</protein>
<dbReference type="OrthoDB" id="9967657at2"/>
<dbReference type="EMBL" id="WOCD01000005">
    <property type="protein sequence ID" value="MUH73339.1"/>
    <property type="molecule type" value="Genomic_DNA"/>
</dbReference>
<dbReference type="AlphaFoldDB" id="A0A6N8FCR0"/>
<organism evidence="2 3">
    <name type="scientific">Psychrosphaera haliotis</name>
    <dbReference type="NCBI Taxonomy" id="555083"/>
    <lineage>
        <taxon>Bacteria</taxon>
        <taxon>Pseudomonadati</taxon>
        <taxon>Pseudomonadota</taxon>
        <taxon>Gammaproteobacteria</taxon>
        <taxon>Alteromonadales</taxon>
        <taxon>Pseudoalteromonadaceae</taxon>
        <taxon>Psychrosphaera</taxon>
    </lineage>
</organism>
<name>A0A6N8FCR0_9GAMM</name>
<feature type="signal peptide" evidence="1">
    <location>
        <begin position="1"/>
        <end position="19"/>
    </location>
</feature>
<dbReference type="RefSeq" id="WP_155696540.1">
    <property type="nucleotide sequence ID" value="NZ_BAAAFQ010000007.1"/>
</dbReference>
<evidence type="ECO:0000256" key="1">
    <source>
        <dbReference type="SAM" id="SignalP"/>
    </source>
</evidence>
<evidence type="ECO:0008006" key="4">
    <source>
        <dbReference type="Google" id="ProtNLM"/>
    </source>
</evidence>
<dbReference type="Proteomes" id="UP000439994">
    <property type="component" value="Unassembled WGS sequence"/>
</dbReference>
<keyword evidence="1" id="KW-0732">Signal</keyword>
<keyword evidence="3" id="KW-1185">Reference proteome</keyword>
<gene>
    <name evidence="2" type="ORF">GNP35_13090</name>
</gene>
<comment type="caution">
    <text evidence="2">The sequence shown here is derived from an EMBL/GenBank/DDBJ whole genome shotgun (WGS) entry which is preliminary data.</text>
</comment>
<evidence type="ECO:0000313" key="3">
    <source>
        <dbReference type="Proteomes" id="UP000439994"/>
    </source>
</evidence>
<accession>A0A6N8FCR0</accession>
<sequence length="69" mass="7652">MKKLITLCVALLMSGCAVVAETTLENIYDSKVEKNSHCQTIAVSCADLDGRHYIEWQTSSGEVRCQCQK</sequence>
<dbReference type="PROSITE" id="PS51257">
    <property type="entry name" value="PROKAR_LIPOPROTEIN"/>
    <property type="match status" value="1"/>
</dbReference>
<proteinExistence type="predicted"/>
<evidence type="ECO:0000313" key="2">
    <source>
        <dbReference type="EMBL" id="MUH73339.1"/>
    </source>
</evidence>